<keyword evidence="5" id="KW-0808">Transferase</keyword>
<comment type="caution">
    <text evidence="10">The sequence shown here is derived from an EMBL/GenBank/DDBJ whole genome shotgun (WGS) entry which is preliminary data.</text>
</comment>
<comment type="similarity">
    <text evidence="2">Belongs to the MGMT family.</text>
</comment>
<dbReference type="GO" id="GO:0003908">
    <property type="term" value="F:methylated-DNA-[protein]-cysteine S-methyltransferase activity"/>
    <property type="evidence" value="ECO:0007669"/>
    <property type="project" value="UniProtKB-EC"/>
</dbReference>
<dbReference type="EMBL" id="NGJY01000002">
    <property type="protein sequence ID" value="RSU03433.1"/>
    <property type="molecule type" value="Genomic_DNA"/>
</dbReference>
<evidence type="ECO:0000259" key="9">
    <source>
        <dbReference type="Pfam" id="PF01035"/>
    </source>
</evidence>
<dbReference type="NCBIfam" id="TIGR00589">
    <property type="entry name" value="ogt"/>
    <property type="match status" value="1"/>
</dbReference>
<dbReference type="Gene3D" id="1.10.10.10">
    <property type="entry name" value="Winged helix-like DNA-binding domain superfamily/Winged helix DNA-binding domain"/>
    <property type="match status" value="1"/>
</dbReference>
<proteinExistence type="inferred from homology"/>
<protein>
    <recommendedName>
        <fullName evidence="3">methylated-DNA--[protein]-cysteine S-methyltransferase</fullName>
        <ecNumber evidence="3">2.1.1.63</ecNumber>
    </recommendedName>
</protein>
<dbReference type="PANTHER" id="PTHR10815:SF13">
    <property type="entry name" value="METHYLATED-DNA--PROTEIN-CYSTEINE METHYLTRANSFERASE"/>
    <property type="match status" value="1"/>
</dbReference>
<evidence type="ECO:0000256" key="6">
    <source>
        <dbReference type="ARBA" id="ARBA00022763"/>
    </source>
</evidence>
<organism evidence="10 11">
    <name type="scientific">Vagococcus fessus</name>
    <dbReference type="NCBI Taxonomy" id="120370"/>
    <lineage>
        <taxon>Bacteria</taxon>
        <taxon>Bacillati</taxon>
        <taxon>Bacillota</taxon>
        <taxon>Bacilli</taxon>
        <taxon>Lactobacillales</taxon>
        <taxon>Enterococcaceae</taxon>
        <taxon>Vagococcus</taxon>
    </lineage>
</organism>
<evidence type="ECO:0000256" key="1">
    <source>
        <dbReference type="ARBA" id="ARBA00001286"/>
    </source>
</evidence>
<keyword evidence="7" id="KW-0234">DNA repair</keyword>
<name>A0A430A8I7_9ENTE</name>
<comment type="catalytic activity">
    <reaction evidence="1">
        <text>a 4-O-methyl-thymidine in DNA + L-cysteinyl-[protein] = a thymidine in DNA + S-methyl-L-cysteinyl-[protein]</text>
        <dbReference type="Rhea" id="RHEA:53428"/>
        <dbReference type="Rhea" id="RHEA-COMP:10131"/>
        <dbReference type="Rhea" id="RHEA-COMP:10132"/>
        <dbReference type="Rhea" id="RHEA-COMP:13555"/>
        <dbReference type="Rhea" id="RHEA-COMP:13556"/>
        <dbReference type="ChEBI" id="CHEBI:29950"/>
        <dbReference type="ChEBI" id="CHEBI:82612"/>
        <dbReference type="ChEBI" id="CHEBI:137386"/>
        <dbReference type="ChEBI" id="CHEBI:137387"/>
        <dbReference type="EC" id="2.1.1.63"/>
    </reaction>
</comment>
<dbReference type="InterPro" id="IPR036217">
    <property type="entry name" value="MethylDNA_cys_MeTrfase_DNAb"/>
</dbReference>
<comment type="catalytic activity">
    <reaction evidence="8">
        <text>a 6-O-methyl-2'-deoxyguanosine in DNA + L-cysteinyl-[protein] = S-methyl-L-cysteinyl-[protein] + a 2'-deoxyguanosine in DNA</text>
        <dbReference type="Rhea" id="RHEA:24000"/>
        <dbReference type="Rhea" id="RHEA-COMP:10131"/>
        <dbReference type="Rhea" id="RHEA-COMP:10132"/>
        <dbReference type="Rhea" id="RHEA-COMP:11367"/>
        <dbReference type="Rhea" id="RHEA-COMP:11368"/>
        <dbReference type="ChEBI" id="CHEBI:29950"/>
        <dbReference type="ChEBI" id="CHEBI:82612"/>
        <dbReference type="ChEBI" id="CHEBI:85445"/>
        <dbReference type="ChEBI" id="CHEBI:85448"/>
        <dbReference type="EC" id="2.1.1.63"/>
    </reaction>
</comment>
<evidence type="ECO:0000256" key="5">
    <source>
        <dbReference type="ARBA" id="ARBA00022679"/>
    </source>
</evidence>
<dbReference type="FunFam" id="1.10.10.10:FF:000214">
    <property type="entry name" value="Methylated-DNA--protein-cysteine methyltransferase"/>
    <property type="match status" value="1"/>
</dbReference>
<keyword evidence="6" id="KW-0227">DNA damage</keyword>
<dbReference type="CDD" id="cd06445">
    <property type="entry name" value="ATase"/>
    <property type="match status" value="1"/>
</dbReference>
<dbReference type="PANTHER" id="PTHR10815">
    <property type="entry name" value="METHYLATED-DNA--PROTEIN-CYSTEINE METHYLTRANSFERASE"/>
    <property type="match status" value="1"/>
</dbReference>
<evidence type="ECO:0000256" key="8">
    <source>
        <dbReference type="ARBA" id="ARBA00049348"/>
    </source>
</evidence>
<dbReference type="GO" id="GO:0006281">
    <property type="term" value="P:DNA repair"/>
    <property type="evidence" value="ECO:0007669"/>
    <property type="project" value="UniProtKB-KW"/>
</dbReference>
<dbReference type="Pfam" id="PF01035">
    <property type="entry name" value="DNA_binding_1"/>
    <property type="match status" value="1"/>
</dbReference>
<accession>A0A430A8I7</accession>
<dbReference type="InterPro" id="IPR014048">
    <property type="entry name" value="MethylDNA_cys_MeTrfase_DNA-bd"/>
</dbReference>
<dbReference type="RefSeq" id="WP_126831642.1">
    <property type="nucleotide sequence ID" value="NZ_CBCRYB010000001.1"/>
</dbReference>
<sequence>MYAEHLDVWGEFFLLVVDEIGVVFLGEEHRFENYRLSKSLKQPSWDEPEKIQFYKKSVYEYLEGVSKSIDLPISSVGKGTDFQEKVWQGLLAIPYSKTISYGELAESIGCPSSVRAVATAVGKNPLLLIRPCHRVIRSSGELGEYAGGCELKKRLLELEKI</sequence>
<dbReference type="EC" id="2.1.1.63" evidence="3"/>
<evidence type="ECO:0000256" key="2">
    <source>
        <dbReference type="ARBA" id="ARBA00008711"/>
    </source>
</evidence>
<dbReference type="Proteomes" id="UP000287101">
    <property type="component" value="Unassembled WGS sequence"/>
</dbReference>
<dbReference type="InterPro" id="IPR036388">
    <property type="entry name" value="WH-like_DNA-bd_sf"/>
</dbReference>
<keyword evidence="11" id="KW-1185">Reference proteome</keyword>
<dbReference type="AlphaFoldDB" id="A0A430A8I7"/>
<evidence type="ECO:0000313" key="11">
    <source>
        <dbReference type="Proteomes" id="UP000287101"/>
    </source>
</evidence>
<reference evidence="10 11" key="1">
    <citation type="submission" date="2017-05" db="EMBL/GenBank/DDBJ databases">
        <title>Vagococcus spp. assemblies.</title>
        <authorList>
            <person name="Gulvik C.A."/>
        </authorList>
    </citation>
    <scope>NUCLEOTIDE SEQUENCE [LARGE SCALE GENOMIC DNA]</scope>
    <source>
        <strain evidence="10 11">CCUG 41755</strain>
    </source>
</reference>
<gene>
    <name evidence="10" type="ORF">CBF31_06895</name>
</gene>
<keyword evidence="4" id="KW-0489">Methyltransferase</keyword>
<evidence type="ECO:0000313" key="10">
    <source>
        <dbReference type="EMBL" id="RSU03433.1"/>
    </source>
</evidence>
<dbReference type="SUPFAM" id="SSF46767">
    <property type="entry name" value="Methylated DNA-protein cysteine methyltransferase, C-terminal domain"/>
    <property type="match status" value="1"/>
</dbReference>
<evidence type="ECO:0000256" key="3">
    <source>
        <dbReference type="ARBA" id="ARBA00011918"/>
    </source>
</evidence>
<dbReference type="GO" id="GO:0032259">
    <property type="term" value="P:methylation"/>
    <property type="evidence" value="ECO:0007669"/>
    <property type="project" value="UniProtKB-KW"/>
</dbReference>
<evidence type="ECO:0000256" key="7">
    <source>
        <dbReference type="ARBA" id="ARBA00023204"/>
    </source>
</evidence>
<dbReference type="OrthoDB" id="9802228at2"/>
<evidence type="ECO:0000256" key="4">
    <source>
        <dbReference type="ARBA" id="ARBA00022603"/>
    </source>
</evidence>
<feature type="domain" description="Methylated-DNA-[protein]-cysteine S-methyltransferase DNA binding" evidence="9">
    <location>
        <begin position="81"/>
        <end position="160"/>
    </location>
</feature>